<dbReference type="InterPro" id="IPR014756">
    <property type="entry name" value="Ig_E-set"/>
</dbReference>
<evidence type="ECO:0000259" key="4">
    <source>
        <dbReference type="Pfam" id="PF07250"/>
    </source>
</evidence>
<evidence type="ECO:0000256" key="1">
    <source>
        <dbReference type="ARBA" id="ARBA00022729"/>
    </source>
</evidence>
<dbReference type="InterPro" id="IPR009880">
    <property type="entry name" value="Glyoxal_oxidase_N"/>
</dbReference>
<reference evidence="6 7" key="1">
    <citation type="journal article" date="2015" name="Biotechnol. Biofuels">
        <title>Enhanced degradation of softwood versus hardwood by the white-rot fungus Pycnoporus coccineus.</title>
        <authorList>
            <person name="Couturier M."/>
            <person name="Navarro D."/>
            <person name="Chevret D."/>
            <person name="Henrissat B."/>
            <person name="Piumi F."/>
            <person name="Ruiz-Duenas F.J."/>
            <person name="Martinez A.T."/>
            <person name="Grigoriev I.V."/>
            <person name="Riley R."/>
            <person name="Lipzen A."/>
            <person name="Berrin J.G."/>
            <person name="Master E.R."/>
            <person name="Rosso M.N."/>
        </authorList>
    </citation>
    <scope>NUCLEOTIDE SEQUENCE [LARGE SCALE GENOMIC DNA]</scope>
    <source>
        <strain evidence="6 7">BRFM310</strain>
    </source>
</reference>
<evidence type="ECO:0000256" key="3">
    <source>
        <dbReference type="SAM" id="SignalP"/>
    </source>
</evidence>
<proteinExistence type="predicted"/>
<dbReference type="STRING" id="1353009.A0A1Y2J0M2"/>
<dbReference type="Pfam" id="PF07250">
    <property type="entry name" value="Glyoxal_oxid_N"/>
    <property type="match status" value="1"/>
</dbReference>
<protein>
    <submittedName>
        <fullName evidence="6">Copper radical oxidase</fullName>
    </submittedName>
</protein>
<evidence type="ECO:0000313" key="6">
    <source>
        <dbReference type="EMBL" id="OSD06955.1"/>
    </source>
</evidence>
<feature type="region of interest" description="Disordered" evidence="2">
    <location>
        <begin position="595"/>
        <end position="622"/>
    </location>
</feature>
<name>A0A1Y2J0M2_TRAC3</name>
<dbReference type="InterPro" id="IPR013783">
    <property type="entry name" value="Ig-like_fold"/>
</dbReference>
<dbReference type="InterPro" id="IPR011043">
    <property type="entry name" value="Gal_Oxase/kelch_b-propeller"/>
</dbReference>
<dbReference type="InterPro" id="IPR015202">
    <property type="entry name" value="GO-like_E_set"/>
</dbReference>
<dbReference type="EMBL" id="KZ084089">
    <property type="protein sequence ID" value="OSD06955.1"/>
    <property type="molecule type" value="Genomic_DNA"/>
</dbReference>
<feature type="signal peptide" evidence="3">
    <location>
        <begin position="1"/>
        <end position="26"/>
    </location>
</feature>
<dbReference type="SUPFAM" id="SSF81296">
    <property type="entry name" value="E set domains"/>
    <property type="match status" value="1"/>
</dbReference>
<evidence type="ECO:0000259" key="5">
    <source>
        <dbReference type="Pfam" id="PF09118"/>
    </source>
</evidence>
<gene>
    <name evidence="6" type="ORF">PYCCODRAFT_1382948</name>
</gene>
<keyword evidence="7" id="KW-1185">Reference proteome</keyword>
<keyword evidence="1 3" id="KW-0732">Signal</keyword>
<dbReference type="Gene3D" id="2.130.10.80">
    <property type="entry name" value="Galactose oxidase/kelch, beta-propeller"/>
    <property type="match status" value="1"/>
</dbReference>
<feature type="compositionally biased region" description="Low complexity" evidence="2">
    <location>
        <begin position="603"/>
        <end position="612"/>
    </location>
</feature>
<dbReference type="Proteomes" id="UP000193067">
    <property type="component" value="Unassembled WGS sequence"/>
</dbReference>
<dbReference type="OrthoDB" id="2019572at2759"/>
<dbReference type="Gene3D" id="2.60.40.10">
    <property type="entry name" value="Immunoglobulins"/>
    <property type="match status" value="1"/>
</dbReference>
<dbReference type="CDD" id="cd02851">
    <property type="entry name" value="E_set_GO_C"/>
    <property type="match status" value="1"/>
</dbReference>
<dbReference type="SUPFAM" id="SSF50965">
    <property type="entry name" value="Galactose oxidase, central domain"/>
    <property type="match status" value="1"/>
</dbReference>
<evidence type="ECO:0000313" key="7">
    <source>
        <dbReference type="Proteomes" id="UP000193067"/>
    </source>
</evidence>
<feature type="domain" description="Glyoxal oxidase N-terminal" evidence="4">
    <location>
        <begin position="144"/>
        <end position="462"/>
    </location>
</feature>
<feature type="chain" id="PRO_5012598635" evidence="3">
    <location>
        <begin position="27"/>
        <end position="650"/>
    </location>
</feature>
<feature type="domain" description="Galactose oxidase-like Early set" evidence="5">
    <location>
        <begin position="467"/>
        <end position="575"/>
    </location>
</feature>
<dbReference type="AlphaFoldDB" id="A0A1Y2J0M2"/>
<accession>A0A1Y2J0M2</accession>
<dbReference type="InterPro" id="IPR037293">
    <property type="entry name" value="Gal_Oxidase_central_sf"/>
</dbReference>
<evidence type="ECO:0000256" key="2">
    <source>
        <dbReference type="SAM" id="MobiDB-lite"/>
    </source>
</evidence>
<organism evidence="6 7">
    <name type="scientific">Trametes coccinea (strain BRFM310)</name>
    <name type="common">Pycnoporus coccineus</name>
    <dbReference type="NCBI Taxonomy" id="1353009"/>
    <lineage>
        <taxon>Eukaryota</taxon>
        <taxon>Fungi</taxon>
        <taxon>Dikarya</taxon>
        <taxon>Basidiomycota</taxon>
        <taxon>Agaricomycotina</taxon>
        <taxon>Agaricomycetes</taxon>
        <taxon>Polyporales</taxon>
        <taxon>Polyporaceae</taxon>
        <taxon>Trametes</taxon>
    </lineage>
</organism>
<dbReference type="PANTHER" id="PTHR32208:SF96">
    <property type="entry name" value="GLYOXAL OXIDASE"/>
    <property type="match status" value="1"/>
</dbReference>
<dbReference type="PANTHER" id="PTHR32208">
    <property type="entry name" value="SECRETED PROTEIN-RELATED"/>
    <property type="match status" value="1"/>
</dbReference>
<sequence length="650" mass="69186">MPARRQRPSARKAATALSLLAATAYAQQNPGQPPRNDAPIGQFEIVGNSLVSAQQMFLGTTDKVYIIDKTEANPAQVNGHPAWAAEFSVSKKAGRPMDIVTNTFCAGGNVLGNGTWLNVGGNMAVTTGGATADSQVTGGQPYEDPDGGQSMRLLNPCDDGNCEWTLIQQMSTRRWYPTLETLDDGSIIIIGGCKWGGFVNDANQNNPTWEIFPPKDNDGPVESDILTNSLPANLYPLTWLLPSGKILIQSNWKTSILDYKAKKETPINDMIEAVRVYPASGGTAMLPLTPANGYTATILFCGGNDLQPDRWTTDWDIAQYKASTSCVNLTPDVSTTYVKDDPIPEGRSMGNLIMLPNGKILLLNGAETGTAGYGPQDWAVGESYADNAVLMPAIYDPNAPQGSRWSRDGLSASTIPRMYHSGAMLLPDGSVLVSGSNPHADYTVNGVKFPTEYRVEYFYPSYYNERRPQPQGLPNQLQYGGPYFNVTLTKDDLAGDVNNIKEASVVVLRTGFSTHTMNMGQRMLQLNSTYTGNADGSGMLHVSQMPPNPSLFQPGPALLFVVVNGVPSVGVQVMVGSGQIEEQPTTKNVDLPAASVIEGGNNGASSGSAAGNGNQGHGTSAAGGMRDSLNSYTALLISGLLSVSVLSAIL</sequence>
<dbReference type="Pfam" id="PF09118">
    <property type="entry name" value="GO-like_E_set"/>
    <property type="match status" value="1"/>
</dbReference>